<dbReference type="OrthoDB" id="2504686at2759"/>
<name>A0A180GDW0_PUCT1</name>
<evidence type="ECO:0000313" key="3">
    <source>
        <dbReference type="EnsemblFungi" id="PTTG_28162-t43_1-p1"/>
    </source>
</evidence>
<reference evidence="3 4" key="3">
    <citation type="journal article" date="2017" name="G3 (Bethesda)">
        <title>Comparative analysis highlights variable genome content of wheat rusts and divergence of the mating loci.</title>
        <authorList>
            <person name="Cuomo C.A."/>
            <person name="Bakkeren G."/>
            <person name="Khalil H.B."/>
            <person name="Panwar V."/>
            <person name="Joly D."/>
            <person name="Linning R."/>
            <person name="Sakthikumar S."/>
            <person name="Song X."/>
            <person name="Adiconis X."/>
            <person name="Fan L."/>
            <person name="Goldberg J.M."/>
            <person name="Levin J.Z."/>
            <person name="Young S."/>
            <person name="Zeng Q."/>
            <person name="Anikster Y."/>
            <person name="Bruce M."/>
            <person name="Wang M."/>
            <person name="Yin C."/>
            <person name="McCallum B."/>
            <person name="Szabo L.J."/>
            <person name="Hulbert S."/>
            <person name="Chen X."/>
            <person name="Fellers J.P."/>
        </authorList>
    </citation>
    <scope>NUCLEOTIDE SEQUENCE</scope>
    <source>
        <strain evidence="4">Isolate 1-1 / race 1 (BBBD)</strain>
        <strain evidence="3">isolate 1-1 / race 1 (BBBD)</strain>
    </source>
</reference>
<keyword evidence="1" id="KW-1133">Transmembrane helix</keyword>
<dbReference type="EnsemblFungi" id="PTTG_28162-t43_1">
    <property type="protein sequence ID" value="PTTG_28162-t43_1-p1"/>
    <property type="gene ID" value="PTTG_28162"/>
</dbReference>
<organism evidence="2">
    <name type="scientific">Puccinia triticina (isolate 1-1 / race 1 (BBBD))</name>
    <name type="common">Brown leaf rust fungus</name>
    <dbReference type="NCBI Taxonomy" id="630390"/>
    <lineage>
        <taxon>Eukaryota</taxon>
        <taxon>Fungi</taxon>
        <taxon>Dikarya</taxon>
        <taxon>Basidiomycota</taxon>
        <taxon>Pucciniomycotina</taxon>
        <taxon>Pucciniomycetes</taxon>
        <taxon>Pucciniales</taxon>
        <taxon>Pucciniaceae</taxon>
        <taxon>Puccinia</taxon>
    </lineage>
</organism>
<reference evidence="3" key="4">
    <citation type="submission" date="2025-05" db="UniProtKB">
        <authorList>
            <consortium name="EnsemblFungi"/>
        </authorList>
    </citation>
    <scope>IDENTIFICATION</scope>
    <source>
        <strain evidence="3">isolate 1-1 / race 1 (BBBD)</strain>
    </source>
</reference>
<keyword evidence="4" id="KW-1185">Reference proteome</keyword>
<reference evidence="2" key="1">
    <citation type="submission" date="2009-11" db="EMBL/GenBank/DDBJ databases">
        <authorList>
            <consortium name="The Broad Institute Genome Sequencing Platform"/>
            <person name="Ward D."/>
            <person name="Feldgarden M."/>
            <person name="Earl A."/>
            <person name="Young S.K."/>
            <person name="Zeng Q."/>
            <person name="Koehrsen M."/>
            <person name="Alvarado L."/>
            <person name="Berlin A."/>
            <person name="Bochicchio J."/>
            <person name="Borenstein D."/>
            <person name="Chapman S.B."/>
            <person name="Chen Z."/>
            <person name="Engels R."/>
            <person name="Freedman E."/>
            <person name="Gellesch M."/>
            <person name="Goldberg J."/>
            <person name="Griggs A."/>
            <person name="Gujja S."/>
            <person name="Heilman E."/>
            <person name="Heiman D."/>
            <person name="Hepburn T."/>
            <person name="Howarth C."/>
            <person name="Jen D."/>
            <person name="Larson L."/>
            <person name="Lewis B."/>
            <person name="Mehta T."/>
            <person name="Park D."/>
            <person name="Pearson M."/>
            <person name="Roberts A."/>
            <person name="Saif S."/>
            <person name="Shea T."/>
            <person name="Shenoy N."/>
            <person name="Sisk P."/>
            <person name="Stolte C."/>
            <person name="Sykes S."/>
            <person name="Thomson T."/>
            <person name="Walk T."/>
            <person name="White J."/>
            <person name="Yandava C."/>
            <person name="Izard J."/>
            <person name="Baranova O.V."/>
            <person name="Blanton J.M."/>
            <person name="Tanner A.C."/>
            <person name="Dewhirst F.E."/>
            <person name="Haas B."/>
            <person name="Nusbaum C."/>
            <person name="Birren B."/>
        </authorList>
    </citation>
    <scope>NUCLEOTIDE SEQUENCE [LARGE SCALE GENOMIC DNA]</scope>
    <source>
        <strain evidence="2">1-1 BBBD Race 1</strain>
    </source>
</reference>
<protein>
    <submittedName>
        <fullName evidence="2 3">Uncharacterized protein</fullName>
    </submittedName>
</protein>
<reference evidence="2" key="2">
    <citation type="submission" date="2016-05" db="EMBL/GenBank/DDBJ databases">
        <title>Comparative analysis highlights variable genome content of wheat rusts and divergence of the mating loci.</title>
        <authorList>
            <person name="Cuomo C.A."/>
            <person name="Bakkeren G."/>
            <person name="Szabo L."/>
            <person name="Khalil H."/>
            <person name="Joly D."/>
            <person name="Goldberg J."/>
            <person name="Young S."/>
            <person name="Zeng Q."/>
            <person name="Fellers J."/>
        </authorList>
    </citation>
    <scope>NUCLEOTIDE SEQUENCE [LARGE SCALE GENOMIC DNA]</scope>
    <source>
        <strain evidence="2">1-1 BBBD Race 1</strain>
    </source>
</reference>
<evidence type="ECO:0000256" key="1">
    <source>
        <dbReference type="SAM" id="Phobius"/>
    </source>
</evidence>
<gene>
    <name evidence="2" type="ORF">PTTG_28162</name>
</gene>
<dbReference type="Proteomes" id="UP000005240">
    <property type="component" value="Unassembled WGS sequence"/>
</dbReference>
<proteinExistence type="predicted"/>
<sequence length="118" mass="12912">MSFSSLRARARAGASIRLPPYIRFAANGLLLAVLTVPGVILLGTSIQGTLSIRGIEKASEEIIETLVKAAPTYRAETYNYLSMFGLILEPGQRVLRGTVSRMPYYYKPTFQSRSGVPS</sequence>
<dbReference type="VEuPathDB" id="FungiDB:PTTG_28162"/>
<feature type="transmembrane region" description="Helical" evidence="1">
    <location>
        <begin position="21"/>
        <end position="43"/>
    </location>
</feature>
<keyword evidence="1" id="KW-0472">Membrane</keyword>
<evidence type="ECO:0000313" key="4">
    <source>
        <dbReference type="Proteomes" id="UP000005240"/>
    </source>
</evidence>
<evidence type="ECO:0000313" key="2">
    <source>
        <dbReference type="EMBL" id="OAV90870.1"/>
    </source>
</evidence>
<keyword evidence="1" id="KW-0812">Transmembrane</keyword>
<accession>A0A180GDW0</accession>
<dbReference type="AlphaFoldDB" id="A0A180GDW0"/>
<dbReference type="EMBL" id="ADAS02000092">
    <property type="protein sequence ID" value="OAV90870.1"/>
    <property type="molecule type" value="Genomic_DNA"/>
</dbReference>